<dbReference type="AlphaFoldDB" id="A0A5A7QIN2"/>
<evidence type="ECO:0000256" key="4">
    <source>
        <dbReference type="ARBA" id="ARBA00022729"/>
    </source>
</evidence>
<evidence type="ECO:0000259" key="6">
    <source>
        <dbReference type="PROSITE" id="PS51767"/>
    </source>
</evidence>
<dbReference type="PANTHER" id="PTHR47965:SF103">
    <property type="entry name" value="EUKARYOTIC ASPARTYL PROTEASE FAMILY PROTEIN"/>
    <property type="match status" value="1"/>
</dbReference>
<dbReference type="FunFam" id="2.40.70.10:FF:000041">
    <property type="entry name" value="Basic 7S globulin"/>
    <property type="match status" value="1"/>
</dbReference>
<evidence type="ECO:0000256" key="3">
    <source>
        <dbReference type="ARBA" id="ARBA00022525"/>
    </source>
</evidence>
<dbReference type="InterPro" id="IPR032799">
    <property type="entry name" value="TAXi_C"/>
</dbReference>
<dbReference type="Pfam" id="PF14541">
    <property type="entry name" value="TAXi_C"/>
    <property type="match status" value="1"/>
</dbReference>
<feature type="domain" description="Peptidase A1" evidence="6">
    <location>
        <begin position="48"/>
        <end position="422"/>
    </location>
</feature>
<comment type="caution">
    <text evidence="7">The sequence shown here is derived from an EMBL/GenBank/DDBJ whole genome shotgun (WGS) entry which is preliminary data.</text>
</comment>
<feature type="signal peptide" evidence="5">
    <location>
        <begin position="1"/>
        <end position="23"/>
    </location>
</feature>
<keyword evidence="7" id="KW-0645">Protease</keyword>
<comment type="similarity">
    <text evidence="2">Belongs to the peptidase A1 family.</text>
</comment>
<dbReference type="FunFam" id="2.40.70.10:FF:000045">
    <property type="entry name" value="Basic 7S globulin"/>
    <property type="match status" value="1"/>
</dbReference>
<evidence type="ECO:0000313" key="8">
    <source>
        <dbReference type="Proteomes" id="UP000325081"/>
    </source>
</evidence>
<evidence type="ECO:0000256" key="5">
    <source>
        <dbReference type="SAM" id="SignalP"/>
    </source>
</evidence>
<dbReference type="GO" id="GO:0005576">
    <property type="term" value="C:extracellular region"/>
    <property type="evidence" value="ECO:0007669"/>
    <property type="project" value="UniProtKB-SubCell"/>
</dbReference>
<keyword evidence="7" id="KW-0378">Hydrolase</keyword>
<dbReference type="PROSITE" id="PS51767">
    <property type="entry name" value="PEPTIDASE_A1"/>
    <property type="match status" value="1"/>
</dbReference>
<dbReference type="InterPro" id="IPR021109">
    <property type="entry name" value="Peptidase_aspartic_dom_sf"/>
</dbReference>
<dbReference type="InterPro" id="IPR001461">
    <property type="entry name" value="Aspartic_peptidase_A1"/>
</dbReference>
<keyword evidence="4 5" id="KW-0732">Signal</keyword>
<comment type="subcellular location">
    <subcellularLocation>
        <location evidence="1">Secreted</location>
        <location evidence="1">Extracellular space</location>
    </subcellularLocation>
</comment>
<evidence type="ECO:0000256" key="2">
    <source>
        <dbReference type="ARBA" id="ARBA00007447"/>
    </source>
</evidence>
<dbReference type="OrthoDB" id="1904546at2759"/>
<dbReference type="Gene3D" id="2.40.70.10">
    <property type="entry name" value="Acid Proteases"/>
    <property type="match status" value="2"/>
</dbReference>
<dbReference type="PANTHER" id="PTHR47965">
    <property type="entry name" value="ASPARTYL PROTEASE-RELATED"/>
    <property type="match status" value="1"/>
</dbReference>
<keyword evidence="3" id="KW-0964">Secreted</keyword>
<name>A0A5A7QIN2_STRAF</name>
<dbReference type="InterPro" id="IPR033121">
    <property type="entry name" value="PEPTIDASE_A1"/>
</dbReference>
<reference evidence="8" key="1">
    <citation type="journal article" date="2019" name="Curr. Biol.">
        <title>Genome Sequence of Striga asiatica Provides Insight into the Evolution of Plant Parasitism.</title>
        <authorList>
            <person name="Yoshida S."/>
            <person name="Kim S."/>
            <person name="Wafula E.K."/>
            <person name="Tanskanen J."/>
            <person name="Kim Y.M."/>
            <person name="Honaas L."/>
            <person name="Yang Z."/>
            <person name="Spallek T."/>
            <person name="Conn C.E."/>
            <person name="Ichihashi Y."/>
            <person name="Cheong K."/>
            <person name="Cui S."/>
            <person name="Der J.P."/>
            <person name="Gundlach H."/>
            <person name="Jiao Y."/>
            <person name="Hori C."/>
            <person name="Ishida J.K."/>
            <person name="Kasahara H."/>
            <person name="Kiba T."/>
            <person name="Kim M.S."/>
            <person name="Koo N."/>
            <person name="Laohavisit A."/>
            <person name="Lee Y.H."/>
            <person name="Lumba S."/>
            <person name="McCourt P."/>
            <person name="Mortimer J.C."/>
            <person name="Mutuku J.M."/>
            <person name="Nomura T."/>
            <person name="Sasaki-Sekimoto Y."/>
            <person name="Seto Y."/>
            <person name="Wang Y."/>
            <person name="Wakatake T."/>
            <person name="Sakakibara H."/>
            <person name="Demura T."/>
            <person name="Yamaguchi S."/>
            <person name="Yoneyama K."/>
            <person name="Manabe R.I."/>
            <person name="Nelson D.C."/>
            <person name="Schulman A.H."/>
            <person name="Timko M.P."/>
            <person name="dePamphilis C.W."/>
            <person name="Choi D."/>
            <person name="Shirasu K."/>
        </authorList>
    </citation>
    <scope>NUCLEOTIDE SEQUENCE [LARGE SCALE GENOMIC DNA]</scope>
    <source>
        <strain evidence="8">cv. UVA1</strain>
    </source>
</reference>
<evidence type="ECO:0000313" key="7">
    <source>
        <dbReference type="EMBL" id="GER44732.1"/>
    </source>
</evidence>
<dbReference type="GO" id="GO:0006508">
    <property type="term" value="P:proteolysis"/>
    <property type="evidence" value="ECO:0007669"/>
    <property type="project" value="UniProtKB-KW"/>
</dbReference>
<accession>A0A5A7QIN2</accession>
<gene>
    <name evidence="7" type="ORF">STAS_21636</name>
</gene>
<dbReference type="CDD" id="cd05489">
    <property type="entry name" value="xylanase_inhibitor_I_like"/>
    <property type="match status" value="1"/>
</dbReference>
<sequence>MTPPLFLIFLSLFLSIPSGPARAQTHPKPIHPRALLLPITKDPSTNQYITTISQRTPLRPIKLTLDLGGKALWAACDRAEYNSSTYKPALCGSHPCTVANSTSCDKCWDGPRPGCNNNACSALVYNTVDRSAQAGELATDVAALRSTDGSNPGPIVRVPDLLFTCGSRFLGEKLAKGVRGMAGFGRTETSLPSLLTGSFQIPKKFAICLSSSRGVAFVGSGPYVFLPGVDVSARLVYTGLIANRFSTVQPVIDGFPDKSRPSTEYFIGVRAVRVNQRAVPLSPKLLKIGKKGEGGTKISTVEPYTVLRSVIYRAVTRAFVAAISGVPRVGPVGPFGTCYNASSLGSTRVGPGVPAIEFVLENNATWTIFGGNSMVTVRGGDVACLGFVDGGEKARTSIVIGGYQLEDNLLEFDMEKSRLGFSSTLLGRQTNCANFNFTAKA</sequence>
<dbReference type="InterPro" id="IPR033868">
    <property type="entry name" value="Xylanase_inhibitor_I-like"/>
</dbReference>
<dbReference type="Proteomes" id="UP000325081">
    <property type="component" value="Unassembled WGS sequence"/>
</dbReference>
<proteinExistence type="inferred from homology"/>
<dbReference type="EMBL" id="BKCP01007070">
    <property type="protein sequence ID" value="GER44732.1"/>
    <property type="molecule type" value="Genomic_DNA"/>
</dbReference>
<dbReference type="SUPFAM" id="SSF50630">
    <property type="entry name" value="Acid proteases"/>
    <property type="match status" value="1"/>
</dbReference>
<protein>
    <submittedName>
        <fullName evidence="7">Eukaryotic aspartyl protease family protein</fullName>
    </submittedName>
</protein>
<feature type="chain" id="PRO_5022922212" evidence="5">
    <location>
        <begin position="24"/>
        <end position="441"/>
    </location>
</feature>
<dbReference type="Pfam" id="PF14543">
    <property type="entry name" value="TAXi_N"/>
    <property type="match status" value="1"/>
</dbReference>
<dbReference type="GO" id="GO:0004190">
    <property type="term" value="F:aspartic-type endopeptidase activity"/>
    <property type="evidence" value="ECO:0007669"/>
    <property type="project" value="InterPro"/>
</dbReference>
<dbReference type="InterPro" id="IPR032861">
    <property type="entry name" value="TAXi_N"/>
</dbReference>
<evidence type="ECO:0000256" key="1">
    <source>
        <dbReference type="ARBA" id="ARBA00004239"/>
    </source>
</evidence>
<organism evidence="7 8">
    <name type="scientific">Striga asiatica</name>
    <name type="common">Asiatic witchweed</name>
    <name type="synonym">Buchnera asiatica</name>
    <dbReference type="NCBI Taxonomy" id="4170"/>
    <lineage>
        <taxon>Eukaryota</taxon>
        <taxon>Viridiplantae</taxon>
        <taxon>Streptophyta</taxon>
        <taxon>Embryophyta</taxon>
        <taxon>Tracheophyta</taxon>
        <taxon>Spermatophyta</taxon>
        <taxon>Magnoliopsida</taxon>
        <taxon>eudicotyledons</taxon>
        <taxon>Gunneridae</taxon>
        <taxon>Pentapetalae</taxon>
        <taxon>asterids</taxon>
        <taxon>lamiids</taxon>
        <taxon>Lamiales</taxon>
        <taxon>Orobanchaceae</taxon>
        <taxon>Buchnereae</taxon>
        <taxon>Striga</taxon>
    </lineage>
</organism>
<keyword evidence="8" id="KW-1185">Reference proteome</keyword>